<reference evidence="1" key="1">
    <citation type="submission" date="2018-05" db="EMBL/GenBank/DDBJ databases">
        <title>Draft genome of Mucuna pruriens seed.</title>
        <authorList>
            <person name="Nnadi N.E."/>
            <person name="Vos R."/>
            <person name="Hasami M.H."/>
            <person name="Devisetty U.K."/>
            <person name="Aguiy J.C."/>
        </authorList>
    </citation>
    <scope>NUCLEOTIDE SEQUENCE [LARGE SCALE GENOMIC DNA]</scope>
    <source>
        <strain evidence="1">JCA_2017</strain>
    </source>
</reference>
<keyword evidence="2" id="KW-1185">Reference proteome</keyword>
<name>A0A371FNH9_MUCPR</name>
<comment type="caution">
    <text evidence="1">The sequence shown here is derived from an EMBL/GenBank/DDBJ whole genome shotgun (WGS) entry which is preliminary data.</text>
</comment>
<protein>
    <submittedName>
        <fullName evidence="1">Uncharacterized protein</fullName>
    </submittedName>
</protein>
<dbReference type="OrthoDB" id="1744168at2759"/>
<feature type="non-terminal residue" evidence="1">
    <location>
        <position position="76"/>
    </location>
</feature>
<sequence>MTARTKIDVHARTLSMELGDTLCTMKHPTEDHSLFGIGDIGDIWIGTIVSYTNIQDPLSFLNHTRTMAIYIPHSPF</sequence>
<feature type="non-terminal residue" evidence="1">
    <location>
        <position position="1"/>
    </location>
</feature>
<organism evidence="1 2">
    <name type="scientific">Mucuna pruriens</name>
    <name type="common">Velvet bean</name>
    <name type="synonym">Dolichos pruriens</name>
    <dbReference type="NCBI Taxonomy" id="157652"/>
    <lineage>
        <taxon>Eukaryota</taxon>
        <taxon>Viridiplantae</taxon>
        <taxon>Streptophyta</taxon>
        <taxon>Embryophyta</taxon>
        <taxon>Tracheophyta</taxon>
        <taxon>Spermatophyta</taxon>
        <taxon>Magnoliopsida</taxon>
        <taxon>eudicotyledons</taxon>
        <taxon>Gunneridae</taxon>
        <taxon>Pentapetalae</taxon>
        <taxon>rosids</taxon>
        <taxon>fabids</taxon>
        <taxon>Fabales</taxon>
        <taxon>Fabaceae</taxon>
        <taxon>Papilionoideae</taxon>
        <taxon>50 kb inversion clade</taxon>
        <taxon>NPAAA clade</taxon>
        <taxon>indigoferoid/millettioid clade</taxon>
        <taxon>Phaseoleae</taxon>
        <taxon>Mucuna</taxon>
    </lineage>
</organism>
<gene>
    <name evidence="1" type="ORF">CR513_39738</name>
</gene>
<dbReference type="Proteomes" id="UP000257109">
    <property type="component" value="Unassembled WGS sequence"/>
</dbReference>
<dbReference type="EMBL" id="QJKJ01008429">
    <property type="protein sequence ID" value="RDX79801.1"/>
    <property type="molecule type" value="Genomic_DNA"/>
</dbReference>
<dbReference type="AlphaFoldDB" id="A0A371FNH9"/>
<accession>A0A371FNH9</accession>
<proteinExistence type="predicted"/>
<evidence type="ECO:0000313" key="1">
    <source>
        <dbReference type="EMBL" id="RDX79801.1"/>
    </source>
</evidence>
<evidence type="ECO:0000313" key="2">
    <source>
        <dbReference type="Proteomes" id="UP000257109"/>
    </source>
</evidence>